<dbReference type="SMART" id="SM00304">
    <property type="entry name" value="HAMP"/>
    <property type="match status" value="1"/>
</dbReference>
<evidence type="ECO:0000256" key="7">
    <source>
        <dbReference type="ARBA" id="ARBA00022692"/>
    </source>
</evidence>
<evidence type="ECO:0000256" key="15">
    <source>
        <dbReference type="SAM" id="Phobius"/>
    </source>
</evidence>
<accession>A0A177NIZ1</accession>
<dbReference type="GO" id="GO:0005524">
    <property type="term" value="F:ATP binding"/>
    <property type="evidence" value="ECO:0007669"/>
    <property type="project" value="UniProtKB-KW"/>
</dbReference>
<keyword evidence="14" id="KW-0175">Coiled coil</keyword>
<evidence type="ECO:0000256" key="14">
    <source>
        <dbReference type="SAM" id="Coils"/>
    </source>
</evidence>
<dbReference type="RefSeq" id="WP_066979697.1">
    <property type="nucleotide sequence ID" value="NZ_LUUI01000085.1"/>
</dbReference>
<dbReference type="InterPro" id="IPR005467">
    <property type="entry name" value="His_kinase_dom"/>
</dbReference>
<protein>
    <recommendedName>
        <fullName evidence="3">histidine kinase</fullName>
        <ecNumber evidence="3">2.7.13.3</ecNumber>
    </recommendedName>
</protein>
<evidence type="ECO:0000256" key="12">
    <source>
        <dbReference type="ARBA" id="ARBA00023012"/>
    </source>
</evidence>
<dbReference type="PROSITE" id="PS50885">
    <property type="entry name" value="HAMP"/>
    <property type="match status" value="1"/>
</dbReference>
<evidence type="ECO:0000256" key="2">
    <source>
        <dbReference type="ARBA" id="ARBA00004651"/>
    </source>
</evidence>
<feature type="transmembrane region" description="Helical" evidence="15">
    <location>
        <begin position="12"/>
        <end position="33"/>
    </location>
</feature>
<dbReference type="SUPFAM" id="SSF158472">
    <property type="entry name" value="HAMP domain-like"/>
    <property type="match status" value="1"/>
</dbReference>
<dbReference type="Gene3D" id="6.10.340.10">
    <property type="match status" value="1"/>
</dbReference>
<dbReference type="Gene3D" id="1.10.287.130">
    <property type="match status" value="1"/>
</dbReference>
<dbReference type="Gene3D" id="3.30.565.10">
    <property type="entry name" value="Histidine kinase-like ATPase, C-terminal domain"/>
    <property type="match status" value="1"/>
</dbReference>
<dbReference type="SUPFAM" id="SSF47384">
    <property type="entry name" value="Homodimeric domain of signal transducing histidine kinase"/>
    <property type="match status" value="1"/>
</dbReference>
<feature type="domain" description="HAMP" evidence="17">
    <location>
        <begin position="193"/>
        <end position="245"/>
    </location>
</feature>
<keyword evidence="9" id="KW-0418">Kinase</keyword>
<dbReference type="InterPro" id="IPR036097">
    <property type="entry name" value="HisK_dim/P_sf"/>
</dbReference>
<evidence type="ECO:0000259" key="16">
    <source>
        <dbReference type="PROSITE" id="PS50109"/>
    </source>
</evidence>
<evidence type="ECO:0000256" key="3">
    <source>
        <dbReference type="ARBA" id="ARBA00012438"/>
    </source>
</evidence>
<dbReference type="PANTHER" id="PTHR45528:SF1">
    <property type="entry name" value="SENSOR HISTIDINE KINASE CPXA"/>
    <property type="match status" value="1"/>
</dbReference>
<evidence type="ECO:0000256" key="4">
    <source>
        <dbReference type="ARBA" id="ARBA00022475"/>
    </source>
</evidence>
<evidence type="ECO:0000256" key="10">
    <source>
        <dbReference type="ARBA" id="ARBA00022840"/>
    </source>
</evidence>
<sequence>MLIKPKSSIFIRVFFLFGFLVLAITLFFAYMAIPMQKDAFNQIMLTQAETVSRSIVQASSDALISRDYGFIVEHNVEVLKNNISIFYVLVSPNAGETILVNQKSWRLLDKVDDELLSLERPDIIYKILSYEGFDNVYHFVYPINFSGVQWGWLHIGFSTEQYNKLIDNMYKQIIYIVGLSLLIIMAVGYFFARWISRPVTEISQLATQVAGGDLTVRSNIKRQDEIGVLSESFNRMIDSLQQSKQQLQNYNQELEQEVDHRTQELAELNKGLDAKIHEEVAKSKQQEALLIHQSRSAAMGEMIGAIAHQWRQPLNALSLVQQNMQLRYEMDKLDADFMNISMEKSNRLIQKMSSTIDDFRNFFKPNKHVDIFYIKYVIRATCELLDAQLKNHNINLTINCPENINIVGLEGEFSQVILNLINNAKDVLVERSVADPMITITVIPASGNGIDVTIKDNAGGVPESIFDKIYDPYFTTKEEGRGTGIGLYMSKIIIENNMGGSLHAFNDSEGANFVIHLKNTPPIKNKSIV</sequence>
<evidence type="ECO:0000313" key="19">
    <source>
        <dbReference type="Proteomes" id="UP000078476"/>
    </source>
</evidence>
<comment type="catalytic activity">
    <reaction evidence="1">
        <text>ATP + protein L-histidine = ADP + protein N-phospho-L-histidine.</text>
        <dbReference type="EC" id="2.7.13.3"/>
    </reaction>
</comment>
<dbReference type="Pfam" id="PF02518">
    <property type="entry name" value="HATPase_c"/>
    <property type="match status" value="1"/>
</dbReference>
<evidence type="ECO:0000256" key="5">
    <source>
        <dbReference type="ARBA" id="ARBA00022553"/>
    </source>
</evidence>
<keyword evidence="13 15" id="KW-0472">Membrane</keyword>
<evidence type="ECO:0000256" key="8">
    <source>
        <dbReference type="ARBA" id="ARBA00022741"/>
    </source>
</evidence>
<dbReference type="EC" id="2.7.13.3" evidence="3"/>
<dbReference type="InterPro" id="IPR003660">
    <property type="entry name" value="HAMP_dom"/>
</dbReference>
<gene>
    <name evidence="18" type="ORF">A1359_05585</name>
</gene>
<dbReference type="AlphaFoldDB" id="A0A177NIZ1"/>
<keyword evidence="4" id="KW-1003">Cell membrane</keyword>
<dbReference type="InterPro" id="IPR050398">
    <property type="entry name" value="HssS/ArlS-like"/>
</dbReference>
<feature type="transmembrane region" description="Helical" evidence="15">
    <location>
        <begin position="173"/>
        <end position="195"/>
    </location>
</feature>
<dbReference type="GO" id="GO:0000155">
    <property type="term" value="F:phosphorelay sensor kinase activity"/>
    <property type="evidence" value="ECO:0007669"/>
    <property type="project" value="InterPro"/>
</dbReference>
<proteinExistence type="predicted"/>
<name>A0A177NIZ1_9GAMM</name>
<keyword evidence="11 15" id="KW-1133">Transmembrane helix</keyword>
<keyword evidence="6" id="KW-0808">Transferase</keyword>
<keyword evidence="7 15" id="KW-0812">Transmembrane</keyword>
<dbReference type="OrthoDB" id="9796100at2"/>
<dbReference type="CDD" id="cd06225">
    <property type="entry name" value="HAMP"/>
    <property type="match status" value="1"/>
</dbReference>
<dbReference type="GO" id="GO:0005886">
    <property type="term" value="C:plasma membrane"/>
    <property type="evidence" value="ECO:0007669"/>
    <property type="project" value="UniProtKB-SubCell"/>
</dbReference>
<keyword evidence="12" id="KW-0902">Two-component regulatory system</keyword>
<evidence type="ECO:0000256" key="6">
    <source>
        <dbReference type="ARBA" id="ARBA00022679"/>
    </source>
</evidence>
<feature type="domain" description="Histidine kinase" evidence="16">
    <location>
        <begin position="305"/>
        <end position="521"/>
    </location>
</feature>
<evidence type="ECO:0000313" key="18">
    <source>
        <dbReference type="EMBL" id="OAI17845.1"/>
    </source>
</evidence>
<reference evidence="18 19" key="1">
    <citation type="submission" date="2016-03" db="EMBL/GenBank/DDBJ databases">
        <authorList>
            <person name="Ploux O."/>
        </authorList>
    </citation>
    <scope>NUCLEOTIDE SEQUENCE [LARGE SCALE GENOMIC DNA]</scope>
    <source>
        <strain evidence="18 19">R-45370</strain>
    </source>
</reference>
<keyword evidence="8" id="KW-0547">Nucleotide-binding</keyword>
<evidence type="ECO:0000256" key="1">
    <source>
        <dbReference type="ARBA" id="ARBA00000085"/>
    </source>
</evidence>
<comment type="caution">
    <text evidence="18">The sequence shown here is derived from an EMBL/GenBank/DDBJ whole genome shotgun (WGS) entry which is preliminary data.</text>
</comment>
<dbReference type="SMART" id="SM00387">
    <property type="entry name" value="HATPase_c"/>
    <property type="match status" value="1"/>
</dbReference>
<organism evidence="18 19">
    <name type="scientific">Methylomonas lenta</name>
    <dbReference type="NCBI Taxonomy" id="980561"/>
    <lineage>
        <taxon>Bacteria</taxon>
        <taxon>Pseudomonadati</taxon>
        <taxon>Pseudomonadota</taxon>
        <taxon>Gammaproteobacteria</taxon>
        <taxon>Methylococcales</taxon>
        <taxon>Methylococcaceae</taxon>
        <taxon>Methylomonas</taxon>
    </lineage>
</organism>
<keyword evidence="5" id="KW-0597">Phosphoprotein</keyword>
<dbReference type="Pfam" id="PF00672">
    <property type="entry name" value="HAMP"/>
    <property type="match status" value="1"/>
</dbReference>
<dbReference type="PROSITE" id="PS50109">
    <property type="entry name" value="HIS_KIN"/>
    <property type="match status" value="1"/>
</dbReference>
<dbReference type="InterPro" id="IPR003661">
    <property type="entry name" value="HisK_dim/P_dom"/>
</dbReference>
<dbReference type="CDD" id="cd00082">
    <property type="entry name" value="HisKA"/>
    <property type="match status" value="1"/>
</dbReference>
<dbReference type="SUPFAM" id="SSF55874">
    <property type="entry name" value="ATPase domain of HSP90 chaperone/DNA topoisomerase II/histidine kinase"/>
    <property type="match status" value="1"/>
</dbReference>
<dbReference type="STRING" id="980561.A1359_05585"/>
<keyword evidence="10" id="KW-0067">ATP-binding</keyword>
<evidence type="ECO:0000259" key="17">
    <source>
        <dbReference type="PROSITE" id="PS50885"/>
    </source>
</evidence>
<dbReference type="EMBL" id="LUUI01000085">
    <property type="protein sequence ID" value="OAI17845.1"/>
    <property type="molecule type" value="Genomic_DNA"/>
</dbReference>
<dbReference type="Proteomes" id="UP000078476">
    <property type="component" value="Unassembled WGS sequence"/>
</dbReference>
<evidence type="ECO:0000256" key="9">
    <source>
        <dbReference type="ARBA" id="ARBA00022777"/>
    </source>
</evidence>
<dbReference type="InterPro" id="IPR036890">
    <property type="entry name" value="HATPase_C_sf"/>
</dbReference>
<keyword evidence="19" id="KW-1185">Reference proteome</keyword>
<dbReference type="InterPro" id="IPR004358">
    <property type="entry name" value="Sig_transdc_His_kin-like_C"/>
</dbReference>
<dbReference type="PANTHER" id="PTHR45528">
    <property type="entry name" value="SENSOR HISTIDINE KINASE CPXA"/>
    <property type="match status" value="1"/>
</dbReference>
<comment type="subcellular location">
    <subcellularLocation>
        <location evidence="2">Cell membrane</location>
        <topology evidence="2">Multi-pass membrane protein</topology>
    </subcellularLocation>
</comment>
<feature type="coiled-coil region" evidence="14">
    <location>
        <begin position="233"/>
        <end position="271"/>
    </location>
</feature>
<evidence type="ECO:0000256" key="11">
    <source>
        <dbReference type="ARBA" id="ARBA00022989"/>
    </source>
</evidence>
<dbReference type="PRINTS" id="PR00344">
    <property type="entry name" value="BCTRLSENSOR"/>
</dbReference>
<evidence type="ECO:0000256" key="13">
    <source>
        <dbReference type="ARBA" id="ARBA00023136"/>
    </source>
</evidence>
<dbReference type="InterPro" id="IPR003594">
    <property type="entry name" value="HATPase_dom"/>
</dbReference>